<dbReference type="RefSeq" id="WP_074931174.1">
    <property type="nucleotide sequence ID" value="NZ_FORI01000004.1"/>
</dbReference>
<feature type="transmembrane region" description="Helical" evidence="7">
    <location>
        <begin position="34"/>
        <end position="53"/>
    </location>
</feature>
<dbReference type="InterPro" id="IPR051447">
    <property type="entry name" value="Lipoprotein-release_system"/>
</dbReference>
<dbReference type="AlphaFoldDB" id="A0A1I3K3W5"/>
<proteinExistence type="inferred from homology"/>
<comment type="similarity">
    <text evidence="2">Belongs to the ABC-4 integral membrane protein family. LolC/E subfamily.</text>
</comment>
<protein>
    <submittedName>
        <fullName evidence="10">Lipoprotein-releasing system permease protein</fullName>
    </submittedName>
</protein>
<evidence type="ECO:0000256" key="3">
    <source>
        <dbReference type="ARBA" id="ARBA00022475"/>
    </source>
</evidence>
<evidence type="ECO:0000256" key="7">
    <source>
        <dbReference type="SAM" id="Phobius"/>
    </source>
</evidence>
<dbReference type="Proteomes" id="UP000182737">
    <property type="component" value="Unassembled WGS sequence"/>
</dbReference>
<dbReference type="OrthoDB" id="356343at2"/>
<dbReference type="InterPro" id="IPR003838">
    <property type="entry name" value="ABC3_permease_C"/>
</dbReference>
<feature type="transmembrane region" description="Helical" evidence="7">
    <location>
        <begin position="279"/>
        <end position="297"/>
    </location>
</feature>
<dbReference type="Pfam" id="PF02687">
    <property type="entry name" value="FtsX"/>
    <property type="match status" value="1"/>
</dbReference>
<gene>
    <name evidence="10" type="ORF">SAMN04487775_10459</name>
</gene>
<feature type="domain" description="ABC3 transporter permease C-terminal" evidence="8">
    <location>
        <begin position="282"/>
        <end position="430"/>
    </location>
</feature>
<keyword evidence="11" id="KW-1185">Reference proteome</keyword>
<evidence type="ECO:0000256" key="1">
    <source>
        <dbReference type="ARBA" id="ARBA00004651"/>
    </source>
</evidence>
<dbReference type="PANTHER" id="PTHR30489:SF0">
    <property type="entry name" value="LIPOPROTEIN-RELEASING SYSTEM TRANSMEMBRANE PROTEIN LOLE"/>
    <property type="match status" value="1"/>
</dbReference>
<keyword evidence="4 7" id="KW-0812">Transmembrane</keyword>
<feature type="domain" description="MacB-like periplasmic core" evidence="9">
    <location>
        <begin position="32"/>
        <end position="220"/>
    </location>
</feature>
<evidence type="ECO:0000256" key="6">
    <source>
        <dbReference type="ARBA" id="ARBA00023136"/>
    </source>
</evidence>
<keyword evidence="5 7" id="KW-1133">Transmembrane helix</keyword>
<evidence type="ECO:0000256" key="5">
    <source>
        <dbReference type="ARBA" id="ARBA00022989"/>
    </source>
</evidence>
<organism evidence="10 11">
    <name type="scientific">Treponema bryantii</name>
    <dbReference type="NCBI Taxonomy" id="163"/>
    <lineage>
        <taxon>Bacteria</taxon>
        <taxon>Pseudomonadati</taxon>
        <taxon>Spirochaetota</taxon>
        <taxon>Spirochaetia</taxon>
        <taxon>Spirochaetales</taxon>
        <taxon>Treponemataceae</taxon>
        <taxon>Treponema</taxon>
    </lineage>
</organism>
<keyword evidence="6 7" id="KW-0472">Membrane</keyword>
<dbReference type="PANTHER" id="PTHR30489">
    <property type="entry name" value="LIPOPROTEIN-RELEASING SYSTEM TRANSMEMBRANE PROTEIN LOLE"/>
    <property type="match status" value="1"/>
</dbReference>
<keyword evidence="3" id="KW-1003">Cell membrane</keyword>
<evidence type="ECO:0000313" key="10">
    <source>
        <dbReference type="EMBL" id="SFI67172.1"/>
    </source>
</evidence>
<dbReference type="InterPro" id="IPR025857">
    <property type="entry name" value="MacB_PCD"/>
</dbReference>
<dbReference type="EMBL" id="FORI01000004">
    <property type="protein sequence ID" value="SFI67172.1"/>
    <property type="molecule type" value="Genomic_DNA"/>
</dbReference>
<name>A0A1I3K3W5_9SPIR</name>
<keyword evidence="10" id="KW-0449">Lipoprotein</keyword>
<feature type="transmembrane region" description="Helical" evidence="7">
    <location>
        <begin position="404"/>
        <end position="422"/>
    </location>
</feature>
<evidence type="ECO:0000259" key="8">
    <source>
        <dbReference type="Pfam" id="PF02687"/>
    </source>
</evidence>
<evidence type="ECO:0000259" key="9">
    <source>
        <dbReference type="Pfam" id="PF12704"/>
    </source>
</evidence>
<evidence type="ECO:0000256" key="4">
    <source>
        <dbReference type="ARBA" id="ARBA00022692"/>
    </source>
</evidence>
<dbReference type="Pfam" id="PF12704">
    <property type="entry name" value="MacB_PCD"/>
    <property type="match status" value="1"/>
</dbReference>
<evidence type="ECO:0000313" key="11">
    <source>
        <dbReference type="Proteomes" id="UP000182737"/>
    </source>
</evidence>
<sequence>MKDGFIKNLRWISAVSRRFARVDRKGRSAVTSTLATLGICFGVMTLTVVMSVMNGFQMSFIDAILEVSSYHIRAVDVPSNEEPSLIAACKENKYVSACVPFYEAQALMTGDKGGAVAVNVRAADESIYYEDPGFQKQLKMVSGSFDFSDADSIVLGSTLARNLGVRVGSTVNLLVMSGGSDVDLFSSDRIFTVRGIFSTGYAEINSGYAFVGTQAAEKYFGNSAKKIWGIKLKKYDDDLRAVSSLNKQLQWSEGAKSQLISWRNFNRTFFGALRIEKNMLLFLVALIFVVVAINIYNGMRRLVFERRTEIAVLSALGARKSGIKSIFIMRGLIMGTVGALTGVVLGILISLNTDAVFLVAAKLMYGIQYLVTAITDRQNLQYVQVNSSYTLYATIPARVFPGEVAAITLFGIFSPLIASLAASRNVLKMTVSEVLHNE</sequence>
<dbReference type="GO" id="GO:0044874">
    <property type="term" value="P:lipoprotein localization to outer membrane"/>
    <property type="evidence" value="ECO:0007669"/>
    <property type="project" value="TreeGrafter"/>
</dbReference>
<accession>A0A1I3K3W5</accession>
<comment type="subcellular location">
    <subcellularLocation>
        <location evidence="1">Cell membrane</location>
        <topology evidence="1">Multi-pass membrane protein</topology>
    </subcellularLocation>
</comment>
<dbReference type="GO" id="GO:0098797">
    <property type="term" value="C:plasma membrane protein complex"/>
    <property type="evidence" value="ECO:0007669"/>
    <property type="project" value="TreeGrafter"/>
</dbReference>
<reference evidence="11" key="1">
    <citation type="submission" date="2016-10" db="EMBL/GenBank/DDBJ databases">
        <authorList>
            <person name="Varghese N."/>
            <person name="Submissions S."/>
        </authorList>
    </citation>
    <scope>NUCLEOTIDE SEQUENCE [LARGE SCALE GENOMIC DNA]</scope>
    <source>
        <strain evidence="11">XBD1002</strain>
    </source>
</reference>
<evidence type="ECO:0000256" key="2">
    <source>
        <dbReference type="ARBA" id="ARBA00005236"/>
    </source>
</evidence>
<feature type="transmembrane region" description="Helical" evidence="7">
    <location>
        <begin position="327"/>
        <end position="349"/>
    </location>
</feature>